<reference evidence="2 3" key="1">
    <citation type="journal article" date="2012" name="Genome Biol.">
        <title>Genome and low-iron response of an oceanic diatom adapted to chronic iron limitation.</title>
        <authorList>
            <person name="Lommer M."/>
            <person name="Specht M."/>
            <person name="Roy A.S."/>
            <person name="Kraemer L."/>
            <person name="Andreson R."/>
            <person name="Gutowska M.A."/>
            <person name="Wolf J."/>
            <person name="Bergner S.V."/>
            <person name="Schilhabel M.B."/>
            <person name="Klostermeier U.C."/>
            <person name="Beiko R.G."/>
            <person name="Rosenstiel P."/>
            <person name="Hippler M."/>
            <person name="Laroche J."/>
        </authorList>
    </citation>
    <scope>NUCLEOTIDE SEQUENCE [LARGE SCALE GENOMIC DNA]</scope>
    <source>
        <strain evidence="2 3">CCMP1005</strain>
    </source>
</reference>
<dbReference type="Gene3D" id="3.30.420.10">
    <property type="entry name" value="Ribonuclease H-like superfamily/Ribonuclease H"/>
    <property type="match status" value="1"/>
</dbReference>
<proteinExistence type="predicted"/>
<evidence type="ECO:0000313" key="3">
    <source>
        <dbReference type="Proteomes" id="UP000266841"/>
    </source>
</evidence>
<sequence length="278" mass="31049">SKESSLHGGTIFHDAASKAIYVSNQSRLTAPETILSKNRFEQWLWDLATAKVREYRSNNGVFSAAEFTAACEDDGQKKSFSGVSAQHQNAEAERAIQTIVYWPDIIWSTGLTPMEFLTTVRSDHKDIRRLHVWGCPTFVLDAKLAEDKKIPKFKMRSEWTVPWNFEVSLVAGRPRTQLAHWKRRQEAREDARAAESARRLLLLVPEDIRPHRDPVATTPIVDDSDSDDDSVADDSSPVPVLESEGDLWADHPSVTAGPSTPKAQTPALVEDDSPACSR</sequence>
<dbReference type="EMBL" id="AGNL01001824">
    <property type="protein sequence ID" value="EJK76699.1"/>
    <property type="molecule type" value="Genomic_DNA"/>
</dbReference>
<keyword evidence="3" id="KW-1185">Reference proteome</keyword>
<feature type="region of interest" description="Disordered" evidence="1">
    <location>
        <begin position="212"/>
        <end position="278"/>
    </location>
</feature>
<organism evidence="2 3">
    <name type="scientific">Thalassiosira oceanica</name>
    <name type="common">Marine diatom</name>
    <dbReference type="NCBI Taxonomy" id="159749"/>
    <lineage>
        <taxon>Eukaryota</taxon>
        <taxon>Sar</taxon>
        <taxon>Stramenopiles</taxon>
        <taxon>Ochrophyta</taxon>
        <taxon>Bacillariophyta</taxon>
        <taxon>Coscinodiscophyceae</taxon>
        <taxon>Thalassiosirophycidae</taxon>
        <taxon>Thalassiosirales</taxon>
        <taxon>Thalassiosiraceae</taxon>
        <taxon>Thalassiosira</taxon>
    </lineage>
</organism>
<dbReference type="GO" id="GO:0003676">
    <property type="term" value="F:nucleic acid binding"/>
    <property type="evidence" value="ECO:0007669"/>
    <property type="project" value="InterPro"/>
</dbReference>
<dbReference type="Proteomes" id="UP000266841">
    <property type="component" value="Unassembled WGS sequence"/>
</dbReference>
<gene>
    <name evidence="2" type="ORF">THAOC_01523</name>
</gene>
<dbReference type="InterPro" id="IPR036397">
    <property type="entry name" value="RNaseH_sf"/>
</dbReference>
<dbReference type="OrthoDB" id="1223730at2759"/>
<feature type="compositionally biased region" description="Acidic residues" evidence="1">
    <location>
        <begin position="269"/>
        <end position="278"/>
    </location>
</feature>
<comment type="caution">
    <text evidence="2">The sequence shown here is derived from an EMBL/GenBank/DDBJ whole genome shotgun (WGS) entry which is preliminary data.</text>
</comment>
<protein>
    <recommendedName>
        <fullName evidence="4">Integrase catalytic domain-containing protein</fullName>
    </recommendedName>
</protein>
<feature type="compositionally biased region" description="Acidic residues" evidence="1">
    <location>
        <begin position="222"/>
        <end position="232"/>
    </location>
</feature>
<evidence type="ECO:0000313" key="2">
    <source>
        <dbReference type="EMBL" id="EJK76699.1"/>
    </source>
</evidence>
<evidence type="ECO:0008006" key="4">
    <source>
        <dbReference type="Google" id="ProtNLM"/>
    </source>
</evidence>
<name>K0TI90_THAOC</name>
<feature type="non-terminal residue" evidence="2">
    <location>
        <position position="1"/>
    </location>
</feature>
<evidence type="ECO:0000256" key="1">
    <source>
        <dbReference type="SAM" id="MobiDB-lite"/>
    </source>
</evidence>
<dbReference type="AlphaFoldDB" id="K0TI90"/>
<accession>K0TI90</accession>